<dbReference type="Pfam" id="PF00512">
    <property type="entry name" value="HisKA"/>
    <property type="match status" value="1"/>
</dbReference>
<proteinExistence type="predicted"/>
<evidence type="ECO:0000256" key="9">
    <source>
        <dbReference type="ARBA" id="ARBA00022840"/>
    </source>
</evidence>
<dbReference type="InterPro" id="IPR004358">
    <property type="entry name" value="Sig_transdc_His_kin-like_C"/>
</dbReference>
<dbReference type="InterPro" id="IPR036097">
    <property type="entry name" value="HisK_dim/P_sf"/>
</dbReference>
<dbReference type="InterPro" id="IPR035965">
    <property type="entry name" value="PAS-like_dom_sf"/>
</dbReference>
<evidence type="ECO:0000256" key="11">
    <source>
        <dbReference type="ARBA" id="ARBA00023012"/>
    </source>
</evidence>
<dbReference type="Proteomes" id="UP001160301">
    <property type="component" value="Unassembled WGS sequence"/>
</dbReference>
<dbReference type="CDD" id="cd00082">
    <property type="entry name" value="HisKA"/>
    <property type="match status" value="1"/>
</dbReference>
<dbReference type="CDD" id="cd06225">
    <property type="entry name" value="HAMP"/>
    <property type="match status" value="1"/>
</dbReference>
<feature type="transmembrane region" description="Helical" evidence="13">
    <location>
        <begin position="176"/>
        <end position="200"/>
    </location>
</feature>
<dbReference type="SMART" id="SM00387">
    <property type="entry name" value="HATPase_c"/>
    <property type="match status" value="1"/>
</dbReference>
<dbReference type="PROSITE" id="PS50109">
    <property type="entry name" value="HIS_KIN"/>
    <property type="match status" value="1"/>
</dbReference>
<evidence type="ECO:0000256" key="5">
    <source>
        <dbReference type="ARBA" id="ARBA00022679"/>
    </source>
</evidence>
<dbReference type="InterPro" id="IPR036890">
    <property type="entry name" value="HATPase_C_sf"/>
</dbReference>
<dbReference type="Gene3D" id="3.30.565.10">
    <property type="entry name" value="Histidine kinase-like ATPase, C-terminal domain"/>
    <property type="match status" value="1"/>
</dbReference>
<evidence type="ECO:0000256" key="6">
    <source>
        <dbReference type="ARBA" id="ARBA00022692"/>
    </source>
</evidence>
<dbReference type="SUPFAM" id="SSF55874">
    <property type="entry name" value="ATPase domain of HSP90 chaperone/DNA topoisomerase II/histidine kinase"/>
    <property type="match status" value="1"/>
</dbReference>
<sequence>MIGRLGIRAKLIVASVVLMLLAGLAIERFGSRSLEALMIERTMVQLTGELRLCEDIVRRRCEHAPCAEGDALDVLSDQLGALSGGRVTLIAPGGAVLGDSELTHDEVLRTENHAAREEIASALATGTGSAFRYSGTLGQRMIYAASRYPKPEHGVAVVRIAVPLTGVDAAIGGARIFLLVGIAVAIAAAVAMSAFGTYLLTRPVRSLTEAALAMAGGNLAIHAPAQGTDETAQLGRALNRLSSELLAAIEELRDERDLLASILDGMNEGVLVTDGDARIVLANRALRGMTLVGEGTIGKSVIEVIRNASLQEALDRAAAGSEAVMREVELSGLLPRKLLVRVSKLPTRKDRDRQTTNDRGLIAVFHDVTDLRRLETIRTDFVANVSHELRTPVTAISTAAETLLAGALAEPEEAAEFVDVIDRHAKRLRQLVDDLLDLSKIESKNYRLKLVEQDVIPAVTHVTRLLEEAARRRKVELRVERPEGPLPARIDRRAMEQVLMNLCDNATKYAGEGAHVVLAAGPKAGGGVEIRVKDDGPGIPPAHLGRIFERFYRVDAGRSRDLGGTGLGLSIVKHLVELMNGTIDVESELGKGSTFTVRLPPTGDRASRDRT</sequence>
<dbReference type="PANTHER" id="PTHR42878:SF7">
    <property type="entry name" value="SENSOR HISTIDINE KINASE GLRK"/>
    <property type="match status" value="1"/>
</dbReference>
<dbReference type="Gene3D" id="6.10.340.10">
    <property type="match status" value="1"/>
</dbReference>
<dbReference type="PRINTS" id="PR00344">
    <property type="entry name" value="BCTRLSENSOR"/>
</dbReference>
<comment type="caution">
    <text evidence="16">The sequence shown here is derived from an EMBL/GenBank/DDBJ whole genome shotgun (WGS) entry which is preliminary data.</text>
</comment>
<dbReference type="Pfam" id="PF02518">
    <property type="entry name" value="HATPase_c"/>
    <property type="match status" value="1"/>
</dbReference>
<dbReference type="InterPro" id="IPR013656">
    <property type="entry name" value="PAS_4"/>
</dbReference>
<keyword evidence="5" id="KW-0808">Transferase</keyword>
<evidence type="ECO:0000313" key="17">
    <source>
        <dbReference type="Proteomes" id="UP001160301"/>
    </source>
</evidence>
<evidence type="ECO:0000256" key="10">
    <source>
        <dbReference type="ARBA" id="ARBA00022989"/>
    </source>
</evidence>
<reference evidence="16 17" key="1">
    <citation type="submission" date="2023-04" db="EMBL/GenBank/DDBJ databases">
        <title>The genome sequence of Polyangium sorediatum DSM14670.</title>
        <authorList>
            <person name="Zhang X."/>
        </authorList>
    </citation>
    <scope>NUCLEOTIDE SEQUENCE [LARGE SCALE GENOMIC DNA]</scope>
    <source>
        <strain evidence="16 17">DSM 14670</strain>
    </source>
</reference>
<keyword evidence="17" id="KW-1185">Reference proteome</keyword>
<dbReference type="SMART" id="SM00304">
    <property type="entry name" value="HAMP"/>
    <property type="match status" value="1"/>
</dbReference>
<keyword evidence="11" id="KW-0902">Two-component regulatory system</keyword>
<dbReference type="SUPFAM" id="SSF158472">
    <property type="entry name" value="HAMP domain-like"/>
    <property type="match status" value="1"/>
</dbReference>
<dbReference type="GO" id="GO:0005524">
    <property type="term" value="F:ATP binding"/>
    <property type="evidence" value="ECO:0007669"/>
    <property type="project" value="UniProtKB-KW"/>
</dbReference>
<name>A0ABT6P2G1_9BACT</name>
<evidence type="ECO:0000256" key="4">
    <source>
        <dbReference type="ARBA" id="ARBA00022553"/>
    </source>
</evidence>
<dbReference type="InterPro" id="IPR003594">
    <property type="entry name" value="HATPase_dom"/>
</dbReference>
<keyword evidence="7" id="KW-0547">Nucleotide-binding</keyword>
<keyword evidence="8" id="KW-0418">Kinase</keyword>
<evidence type="ECO:0000259" key="15">
    <source>
        <dbReference type="PROSITE" id="PS50885"/>
    </source>
</evidence>
<evidence type="ECO:0000313" key="16">
    <source>
        <dbReference type="EMBL" id="MDI1434748.1"/>
    </source>
</evidence>
<dbReference type="CDD" id="cd00075">
    <property type="entry name" value="HATPase"/>
    <property type="match status" value="1"/>
</dbReference>
<dbReference type="SUPFAM" id="SSF47384">
    <property type="entry name" value="Homodimeric domain of signal transducing histidine kinase"/>
    <property type="match status" value="1"/>
</dbReference>
<evidence type="ECO:0000256" key="3">
    <source>
        <dbReference type="ARBA" id="ARBA00012438"/>
    </source>
</evidence>
<evidence type="ECO:0000256" key="8">
    <source>
        <dbReference type="ARBA" id="ARBA00022777"/>
    </source>
</evidence>
<keyword evidence="9 16" id="KW-0067">ATP-binding</keyword>
<dbReference type="SMART" id="SM00091">
    <property type="entry name" value="PAS"/>
    <property type="match status" value="1"/>
</dbReference>
<dbReference type="InterPro" id="IPR000014">
    <property type="entry name" value="PAS"/>
</dbReference>
<dbReference type="EC" id="2.7.13.3" evidence="3"/>
<dbReference type="PROSITE" id="PS50885">
    <property type="entry name" value="HAMP"/>
    <property type="match status" value="1"/>
</dbReference>
<dbReference type="Gene3D" id="3.30.450.20">
    <property type="entry name" value="PAS domain"/>
    <property type="match status" value="1"/>
</dbReference>
<organism evidence="16 17">
    <name type="scientific">Polyangium sorediatum</name>
    <dbReference type="NCBI Taxonomy" id="889274"/>
    <lineage>
        <taxon>Bacteria</taxon>
        <taxon>Pseudomonadati</taxon>
        <taxon>Myxococcota</taxon>
        <taxon>Polyangia</taxon>
        <taxon>Polyangiales</taxon>
        <taxon>Polyangiaceae</taxon>
        <taxon>Polyangium</taxon>
    </lineage>
</organism>
<dbReference type="InterPro" id="IPR003661">
    <property type="entry name" value="HisK_dim/P_dom"/>
</dbReference>
<protein>
    <recommendedName>
        <fullName evidence="3">histidine kinase</fullName>
        <ecNumber evidence="3">2.7.13.3</ecNumber>
    </recommendedName>
</protein>
<dbReference type="EMBL" id="JARZHI010000046">
    <property type="protein sequence ID" value="MDI1434748.1"/>
    <property type="molecule type" value="Genomic_DNA"/>
</dbReference>
<dbReference type="RefSeq" id="WP_284721310.1">
    <property type="nucleotide sequence ID" value="NZ_JARZHI010000046.1"/>
</dbReference>
<evidence type="ECO:0000256" key="1">
    <source>
        <dbReference type="ARBA" id="ARBA00000085"/>
    </source>
</evidence>
<evidence type="ECO:0000256" key="13">
    <source>
        <dbReference type="SAM" id="Phobius"/>
    </source>
</evidence>
<keyword evidence="10 13" id="KW-1133">Transmembrane helix</keyword>
<feature type="domain" description="Histidine kinase" evidence="14">
    <location>
        <begin position="384"/>
        <end position="603"/>
    </location>
</feature>
<keyword evidence="4" id="KW-0597">Phosphoprotein</keyword>
<dbReference type="SMART" id="SM00388">
    <property type="entry name" value="HisKA"/>
    <property type="match status" value="1"/>
</dbReference>
<evidence type="ECO:0000256" key="2">
    <source>
        <dbReference type="ARBA" id="ARBA00004141"/>
    </source>
</evidence>
<dbReference type="Pfam" id="PF08448">
    <property type="entry name" value="PAS_4"/>
    <property type="match status" value="1"/>
</dbReference>
<dbReference type="InterPro" id="IPR003660">
    <property type="entry name" value="HAMP_dom"/>
</dbReference>
<evidence type="ECO:0000259" key="14">
    <source>
        <dbReference type="PROSITE" id="PS50109"/>
    </source>
</evidence>
<dbReference type="Pfam" id="PF00672">
    <property type="entry name" value="HAMP"/>
    <property type="match status" value="1"/>
</dbReference>
<comment type="catalytic activity">
    <reaction evidence="1">
        <text>ATP + protein L-histidine = ADP + protein N-phospho-L-histidine.</text>
        <dbReference type="EC" id="2.7.13.3"/>
    </reaction>
</comment>
<evidence type="ECO:0000256" key="12">
    <source>
        <dbReference type="ARBA" id="ARBA00023136"/>
    </source>
</evidence>
<keyword evidence="6 13" id="KW-0812">Transmembrane</keyword>
<comment type="subcellular location">
    <subcellularLocation>
        <location evidence="2">Membrane</location>
        <topology evidence="2">Multi-pass membrane protein</topology>
    </subcellularLocation>
</comment>
<dbReference type="InterPro" id="IPR005467">
    <property type="entry name" value="His_kinase_dom"/>
</dbReference>
<dbReference type="SUPFAM" id="SSF55785">
    <property type="entry name" value="PYP-like sensor domain (PAS domain)"/>
    <property type="match status" value="1"/>
</dbReference>
<dbReference type="Gene3D" id="1.10.287.130">
    <property type="match status" value="1"/>
</dbReference>
<dbReference type="PANTHER" id="PTHR42878">
    <property type="entry name" value="TWO-COMPONENT HISTIDINE KINASE"/>
    <property type="match status" value="1"/>
</dbReference>
<evidence type="ECO:0000256" key="7">
    <source>
        <dbReference type="ARBA" id="ARBA00022741"/>
    </source>
</evidence>
<keyword evidence="12 13" id="KW-0472">Membrane</keyword>
<dbReference type="CDD" id="cd00130">
    <property type="entry name" value="PAS"/>
    <property type="match status" value="1"/>
</dbReference>
<feature type="domain" description="HAMP" evidence="15">
    <location>
        <begin position="198"/>
        <end position="250"/>
    </location>
</feature>
<accession>A0ABT6P2G1</accession>
<gene>
    <name evidence="16" type="ORF">QHF89_34930</name>
</gene>
<dbReference type="InterPro" id="IPR050351">
    <property type="entry name" value="BphY/WalK/GraS-like"/>
</dbReference>